<sequence length="453" mass="50594">MDDPMHDEARTLAADQSAEAIREAYAREQAAAADDKAAPLVQGVDDEWADWRGCVCGGSYYGEMVACEGGCDNWFHFACVGLTRLPRGEWLCQDCKKPKKRRVEKQPEPLPSPPKKKKENRAHSKEERKDREELEALVEKARPLRFEGGMAPADHACAGAGFCSLDPKVFAPLRQLHGSIVAALKRGKLLQSWEGKGSDVRKKGYAFLPASLAKWDRKRLEACGLQFWAPEKEGLDAKRDCEANWRSSFTLLEQDVDRKARKALAAVVDLVKERVAEKYRKYVSLENLIALQPNLHNDARHLPPHLDFPMHEGFGVVIVTIQMAGPPSIIALLKGTESDFEVFTEEQREKCWTFPLQVGDCYVLSGDARNVCDHGVLCGSSRRSAGADEPRESMNLRFGLHTPAFANKEVYWQFAPRKEPRKPKREPKPRAAPTRASARLAKPPAAADTTTKP</sequence>
<comment type="similarity">
    <text evidence="2">Belongs to the ING family.</text>
</comment>
<dbReference type="SMART" id="SM00249">
    <property type="entry name" value="PHD"/>
    <property type="match status" value="1"/>
</dbReference>
<dbReference type="PANTHER" id="PTHR10333">
    <property type="entry name" value="INHIBITOR OF GROWTH PROTEIN"/>
    <property type="match status" value="1"/>
</dbReference>
<evidence type="ECO:0000256" key="4">
    <source>
        <dbReference type="ARBA" id="ARBA00022771"/>
    </source>
</evidence>
<dbReference type="Proteomes" id="UP000789595">
    <property type="component" value="Unassembled WGS sequence"/>
</dbReference>
<dbReference type="InterPro" id="IPR011011">
    <property type="entry name" value="Znf_FYVE_PHD"/>
</dbReference>
<keyword evidence="6" id="KW-0539">Nucleus</keyword>
<evidence type="ECO:0000259" key="10">
    <source>
        <dbReference type="PROSITE" id="PS50016"/>
    </source>
</evidence>
<dbReference type="PROSITE" id="PS50016">
    <property type="entry name" value="ZF_PHD_2"/>
    <property type="match status" value="1"/>
</dbReference>
<evidence type="ECO:0000256" key="9">
    <source>
        <dbReference type="SAM" id="MobiDB-lite"/>
    </source>
</evidence>
<dbReference type="InterPro" id="IPR019787">
    <property type="entry name" value="Znf_PHD-finger"/>
</dbReference>
<feature type="domain" description="PHD-type" evidence="10">
    <location>
        <begin position="51"/>
        <end position="98"/>
    </location>
</feature>
<feature type="binding site" evidence="7">
    <location>
        <position position="76"/>
    </location>
    <ligand>
        <name>Zn(2+)</name>
        <dbReference type="ChEBI" id="CHEBI:29105"/>
        <label>1</label>
    </ligand>
</feature>
<feature type="compositionally biased region" description="Low complexity" evidence="9">
    <location>
        <begin position="431"/>
        <end position="453"/>
    </location>
</feature>
<keyword evidence="13" id="KW-1185">Reference proteome</keyword>
<dbReference type="AlphaFoldDB" id="A0A7S4A0C6"/>
<protein>
    <recommendedName>
        <fullName evidence="10">PHD-type domain-containing protein</fullName>
    </recommendedName>
</protein>
<dbReference type="OrthoDB" id="47530at2759"/>
<dbReference type="EMBL" id="HBIW01017886">
    <property type="protein sequence ID" value="CAE0699975.1"/>
    <property type="molecule type" value="Transcribed_RNA"/>
</dbReference>
<evidence type="ECO:0000256" key="7">
    <source>
        <dbReference type="PIRSR" id="PIRSR628651-51"/>
    </source>
</evidence>
<dbReference type="SUPFAM" id="SSF51197">
    <property type="entry name" value="Clavaminate synthase-like"/>
    <property type="match status" value="1"/>
</dbReference>
<comment type="subcellular location">
    <subcellularLocation>
        <location evidence="1">Nucleus</location>
    </subcellularLocation>
</comment>
<feature type="binding site" evidence="7">
    <location>
        <position position="56"/>
    </location>
    <ligand>
        <name>Zn(2+)</name>
        <dbReference type="ChEBI" id="CHEBI:29105"/>
        <label>1</label>
    </ligand>
</feature>
<feature type="binding site" evidence="7">
    <location>
        <position position="95"/>
    </location>
    <ligand>
        <name>Zn(2+)</name>
        <dbReference type="ChEBI" id="CHEBI:29105"/>
        <label>2</label>
    </ligand>
</feature>
<dbReference type="InterPro" id="IPR028651">
    <property type="entry name" value="ING_fam"/>
</dbReference>
<feature type="compositionally biased region" description="Basic and acidic residues" evidence="9">
    <location>
        <begin position="121"/>
        <end position="134"/>
    </location>
</feature>
<name>A0A7S4A0C6_9STRA</name>
<dbReference type="SUPFAM" id="SSF57903">
    <property type="entry name" value="FYVE/PHD zinc finger"/>
    <property type="match status" value="1"/>
</dbReference>
<evidence type="ECO:0000313" key="13">
    <source>
        <dbReference type="Proteomes" id="UP000789595"/>
    </source>
</evidence>
<dbReference type="GO" id="GO:0005634">
    <property type="term" value="C:nucleus"/>
    <property type="evidence" value="ECO:0007669"/>
    <property type="project" value="UniProtKB-SubCell"/>
</dbReference>
<dbReference type="EMBL" id="CAKKNE010000002">
    <property type="protein sequence ID" value="CAH0370125.1"/>
    <property type="molecule type" value="Genomic_DNA"/>
</dbReference>
<evidence type="ECO:0000313" key="11">
    <source>
        <dbReference type="EMBL" id="CAE0699975.1"/>
    </source>
</evidence>
<evidence type="ECO:0000256" key="1">
    <source>
        <dbReference type="ARBA" id="ARBA00004123"/>
    </source>
</evidence>
<feature type="region of interest" description="Disordered" evidence="9">
    <location>
        <begin position="101"/>
        <end position="134"/>
    </location>
</feature>
<feature type="binding site" evidence="7">
    <location>
        <position position="67"/>
    </location>
    <ligand>
        <name>Zn(2+)</name>
        <dbReference type="ChEBI" id="CHEBI:29105"/>
        <label>2</label>
    </ligand>
</feature>
<dbReference type="GO" id="GO:0008270">
    <property type="term" value="F:zinc ion binding"/>
    <property type="evidence" value="ECO:0007669"/>
    <property type="project" value="UniProtKB-KW"/>
</dbReference>
<keyword evidence="3 7" id="KW-0479">Metal-binding</keyword>
<dbReference type="InterPro" id="IPR019786">
    <property type="entry name" value="Zinc_finger_PHD-type_CS"/>
</dbReference>
<dbReference type="InterPro" id="IPR013083">
    <property type="entry name" value="Znf_RING/FYVE/PHD"/>
</dbReference>
<feature type="region of interest" description="Disordered" evidence="9">
    <location>
        <begin position="414"/>
        <end position="453"/>
    </location>
</feature>
<evidence type="ECO:0000256" key="2">
    <source>
        <dbReference type="ARBA" id="ARBA00010210"/>
    </source>
</evidence>
<reference evidence="12" key="2">
    <citation type="submission" date="2021-11" db="EMBL/GenBank/DDBJ databases">
        <authorList>
            <consortium name="Genoscope - CEA"/>
            <person name="William W."/>
        </authorList>
    </citation>
    <scope>NUCLEOTIDE SEQUENCE</scope>
</reference>
<gene>
    <name evidence="11" type="ORF">PCAL00307_LOCUS15411</name>
    <name evidence="12" type="ORF">PECAL_2P32760</name>
</gene>
<evidence type="ECO:0000313" key="12">
    <source>
        <dbReference type="EMBL" id="CAH0370125.1"/>
    </source>
</evidence>
<keyword evidence="5 7" id="KW-0862">Zinc</keyword>
<organism evidence="11">
    <name type="scientific">Pelagomonas calceolata</name>
    <dbReference type="NCBI Taxonomy" id="35677"/>
    <lineage>
        <taxon>Eukaryota</taxon>
        <taxon>Sar</taxon>
        <taxon>Stramenopiles</taxon>
        <taxon>Ochrophyta</taxon>
        <taxon>Pelagophyceae</taxon>
        <taxon>Pelagomonadales</taxon>
        <taxon>Pelagomonadaceae</taxon>
        <taxon>Pelagomonas</taxon>
    </lineage>
</organism>
<feature type="binding site" evidence="7">
    <location>
        <position position="54"/>
    </location>
    <ligand>
        <name>Zn(2+)</name>
        <dbReference type="ChEBI" id="CHEBI:29105"/>
        <label>1</label>
    </ligand>
</feature>
<dbReference type="InterPro" id="IPR001965">
    <property type="entry name" value="Znf_PHD"/>
</dbReference>
<evidence type="ECO:0000256" key="8">
    <source>
        <dbReference type="PROSITE-ProRule" id="PRU00146"/>
    </source>
</evidence>
<feature type="binding site" evidence="7">
    <location>
        <position position="79"/>
    </location>
    <ligand>
        <name>Zn(2+)</name>
        <dbReference type="ChEBI" id="CHEBI:29105"/>
        <label>1</label>
    </ligand>
</feature>
<evidence type="ECO:0000256" key="6">
    <source>
        <dbReference type="ARBA" id="ARBA00023242"/>
    </source>
</evidence>
<dbReference type="InterPro" id="IPR059153">
    <property type="entry name" value="NSD_PHD-1st"/>
</dbReference>
<accession>A0A7S4A0C6</accession>
<proteinExistence type="inferred from homology"/>
<keyword evidence="4 8" id="KW-0863">Zinc-finger</keyword>
<reference evidence="11" key="1">
    <citation type="submission" date="2021-01" db="EMBL/GenBank/DDBJ databases">
        <authorList>
            <person name="Corre E."/>
            <person name="Pelletier E."/>
            <person name="Niang G."/>
            <person name="Scheremetjew M."/>
            <person name="Finn R."/>
            <person name="Kale V."/>
            <person name="Holt S."/>
            <person name="Cochrane G."/>
            <person name="Meng A."/>
            <person name="Brown T."/>
            <person name="Cohen L."/>
        </authorList>
    </citation>
    <scope>NUCLEOTIDE SEQUENCE</scope>
    <source>
        <strain evidence="11">CCMP1756</strain>
    </source>
</reference>
<feature type="binding site" evidence="7">
    <location>
        <position position="92"/>
    </location>
    <ligand>
        <name>Zn(2+)</name>
        <dbReference type="ChEBI" id="CHEBI:29105"/>
        <label>2</label>
    </ligand>
</feature>
<dbReference type="PROSITE" id="PS01359">
    <property type="entry name" value="ZF_PHD_1"/>
    <property type="match status" value="1"/>
</dbReference>
<evidence type="ECO:0000256" key="3">
    <source>
        <dbReference type="ARBA" id="ARBA00022723"/>
    </source>
</evidence>
<feature type="binding site" evidence="7">
    <location>
        <position position="71"/>
    </location>
    <ligand>
        <name>Zn(2+)</name>
        <dbReference type="ChEBI" id="CHEBI:29105"/>
        <label>2</label>
    </ligand>
</feature>
<evidence type="ECO:0000256" key="5">
    <source>
        <dbReference type="ARBA" id="ARBA00022833"/>
    </source>
</evidence>
<dbReference type="Pfam" id="PF23011">
    <property type="entry name" value="PHD-1st_NSD"/>
    <property type="match status" value="1"/>
</dbReference>
<dbReference type="Gene3D" id="3.30.40.10">
    <property type="entry name" value="Zinc/RING finger domain, C3HC4 (zinc finger)"/>
    <property type="match status" value="1"/>
</dbReference>